<sequence length="209" mass="21083">MSRVDDRRRSAPPLDGMRRFGGRGVGAFGEMLVVGLAVTALSLPIVTAVPALAAGVRHLEGHLTDRPDSVRSLFSLAWSAIRSGWLSGLASAAVVGMLLVNVALGVQGLVPGGGALAVVSGVLAAAVAVVACRVAALWAPGSRWGSLWREGAALAVGDPVGSLLVLAGLGVGLVVAWMLPPLIVIAPGLTAVALVAAERRRRAAQEGDA</sequence>
<proteinExistence type="predicted"/>
<name>A0AAU7G8A8_9MICO</name>
<gene>
    <name evidence="2" type="ORF">AAME72_10325</name>
</gene>
<feature type="transmembrane region" description="Helical" evidence="1">
    <location>
        <begin position="163"/>
        <end position="196"/>
    </location>
</feature>
<evidence type="ECO:0008006" key="3">
    <source>
        <dbReference type="Google" id="ProtNLM"/>
    </source>
</evidence>
<keyword evidence="1" id="KW-1133">Transmembrane helix</keyword>
<evidence type="ECO:0000313" key="2">
    <source>
        <dbReference type="EMBL" id="XBM46490.1"/>
    </source>
</evidence>
<protein>
    <recommendedName>
        <fullName evidence="3">DUF624 domain-containing protein</fullName>
    </recommendedName>
</protein>
<dbReference type="EMBL" id="CP157390">
    <property type="protein sequence ID" value="XBM46490.1"/>
    <property type="molecule type" value="Genomic_DNA"/>
</dbReference>
<feature type="transmembrane region" description="Helical" evidence="1">
    <location>
        <begin position="116"/>
        <end position="139"/>
    </location>
</feature>
<keyword evidence="1" id="KW-0472">Membrane</keyword>
<feature type="transmembrane region" description="Helical" evidence="1">
    <location>
        <begin position="76"/>
        <end position="104"/>
    </location>
</feature>
<feature type="transmembrane region" description="Helical" evidence="1">
    <location>
        <begin position="27"/>
        <end position="56"/>
    </location>
</feature>
<reference evidence="2" key="1">
    <citation type="submission" date="2024-05" db="EMBL/GenBank/DDBJ databases">
        <title>The Natural Products Discovery Center: Release of the First 8490 Sequenced Strains for Exploring Actinobacteria Biosynthetic Diversity.</title>
        <authorList>
            <person name="Kalkreuter E."/>
            <person name="Kautsar S.A."/>
            <person name="Yang D."/>
            <person name="Bader C.D."/>
            <person name="Teijaro C.N."/>
            <person name="Fluegel L."/>
            <person name="Davis C.M."/>
            <person name="Simpson J.R."/>
            <person name="Lauterbach L."/>
            <person name="Steele A.D."/>
            <person name="Gui C."/>
            <person name="Meng S."/>
            <person name="Li G."/>
            <person name="Viehrig K."/>
            <person name="Ye F."/>
            <person name="Su P."/>
            <person name="Kiefer A.F."/>
            <person name="Nichols A."/>
            <person name="Cepeda A.J."/>
            <person name="Yan W."/>
            <person name="Fan B."/>
            <person name="Jiang Y."/>
            <person name="Adhikari A."/>
            <person name="Zheng C.-J."/>
            <person name="Schuster L."/>
            <person name="Cowan T.M."/>
            <person name="Smanski M.J."/>
            <person name="Chevrette M.G."/>
            <person name="de Carvalho L.P.S."/>
            <person name="Shen B."/>
        </authorList>
    </citation>
    <scope>NUCLEOTIDE SEQUENCE</scope>
    <source>
        <strain evidence="2">NPDC080035</strain>
    </source>
</reference>
<keyword evidence="1" id="KW-0812">Transmembrane</keyword>
<evidence type="ECO:0000256" key="1">
    <source>
        <dbReference type="SAM" id="Phobius"/>
    </source>
</evidence>
<dbReference type="AlphaFoldDB" id="A0AAU7G8A8"/>
<organism evidence="2">
    <name type="scientific">Leifsonia sp. NPDC080035</name>
    <dbReference type="NCBI Taxonomy" id="3143936"/>
    <lineage>
        <taxon>Bacteria</taxon>
        <taxon>Bacillati</taxon>
        <taxon>Actinomycetota</taxon>
        <taxon>Actinomycetes</taxon>
        <taxon>Micrococcales</taxon>
        <taxon>Microbacteriaceae</taxon>
        <taxon>Leifsonia</taxon>
    </lineage>
</organism>
<dbReference type="RefSeq" id="WP_348786475.1">
    <property type="nucleotide sequence ID" value="NZ_CP157390.1"/>
</dbReference>
<accession>A0AAU7G8A8</accession>